<dbReference type="PANTHER" id="PTHR24112:SF66">
    <property type="entry name" value="LEUCINE-RICH REPEAT, ISOFORM F"/>
    <property type="match status" value="1"/>
</dbReference>
<dbReference type="GO" id="GO:0034315">
    <property type="term" value="P:regulation of Arp2/3 complex-mediated actin nucleation"/>
    <property type="evidence" value="ECO:0007669"/>
    <property type="project" value="TreeGrafter"/>
</dbReference>
<feature type="domain" description="CARMIL pleckstrin homology" evidence="1">
    <location>
        <begin position="46"/>
        <end position="144"/>
    </location>
</feature>
<reference evidence="3" key="1">
    <citation type="submission" date="2017-02" db="UniProtKB">
        <authorList>
            <consortium name="WormBaseParasite"/>
        </authorList>
    </citation>
    <scope>IDENTIFICATION</scope>
</reference>
<keyword evidence="2" id="KW-1185">Reference proteome</keyword>
<dbReference type="GO" id="GO:0030027">
    <property type="term" value="C:lamellipodium"/>
    <property type="evidence" value="ECO:0007669"/>
    <property type="project" value="TreeGrafter"/>
</dbReference>
<dbReference type="Pfam" id="PF17888">
    <property type="entry name" value="Carm_PH"/>
    <property type="match status" value="1"/>
</dbReference>
<dbReference type="Gene3D" id="2.30.29.30">
    <property type="entry name" value="Pleckstrin-homology domain (PH domain)/Phosphotyrosine-binding domain (PTB)"/>
    <property type="match status" value="1"/>
</dbReference>
<dbReference type="STRING" id="451379.A0A0N5AQX3"/>
<proteinExistence type="predicted"/>
<protein>
    <submittedName>
        <fullName evidence="3">Carm_PH domain-containing protein</fullName>
    </submittedName>
</protein>
<dbReference type="InterPro" id="IPR041245">
    <property type="entry name" value="CARMIL_PH"/>
</dbReference>
<dbReference type="Proteomes" id="UP000046393">
    <property type="component" value="Unplaced"/>
</dbReference>
<organism evidence="2 3">
    <name type="scientific">Syphacia muris</name>
    <dbReference type="NCBI Taxonomy" id="451379"/>
    <lineage>
        <taxon>Eukaryota</taxon>
        <taxon>Metazoa</taxon>
        <taxon>Ecdysozoa</taxon>
        <taxon>Nematoda</taxon>
        <taxon>Chromadorea</taxon>
        <taxon>Rhabditida</taxon>
        <taxon>Spirurina</taxon>
        <taxon>Oxyuridomorpha</taxon>
        <taxon>Oxyuroidea</taxon>
        <taxon>Oxyuridae</taxon>
        <taxon>Syphacia</taxon>
    </lineage>
</organism>
<evidence type="ECO:0000313" key="2">
    <source>
        <dbReference type="Proteomes" id="UP000046393"/>
    </source>
</evidence>
<dbReference type="AlphaFoldDB" id="A0A0N5AQX3"/>
<accession>A0A0N5AQX3</accession>
<dbReference type="Gene3D" id="3.80.10.10">
    <property type="entry name" value="Ribonuclease Inhibitor"/>
    <property type="match status" value="1"/>
</dbReference>
<evidence type="ECO:0000259" key="1">
    <source>
        <dbReference type="Pfam" id="PF17888"/>
    </source>
</evidence>
<sequence>MAAVNAGAAAAAAARSSLLATAQNYLILCLLLDKTSSILGSRFWDCRIVIPVECGSKPDKLESRILAVSKFRIFIIVGKTQQSLKIERFFHLLSIRSVQIINENEVCFGLDEATAGKRRMFICSETSSKELTTHIFTALKHYFPDINDIIRSVMELSPPDLYASFASLPVAVPILACRSFRRTYAALCDYYEQPFREEVVWDIEKIYASHRLKELRLEDFCHLLPRDLVPIVSVCQYSSYFTGILIDGIKLIPELVEAILLVVRRSQSIKSLVLRNCSLPRYEHFLSF</sequence>
<dbReference type="InterPro" id="IPR032675">
    <property type="entry name" value="LRR_dom_sf"/>
</dbReference>
<dbReference type="InterPro" id="IPR011993">
    <property type="entry name" value="PH-like_dom_sf"/>
</dbReference>
<dbReference type="WBParaSite" id="SMUV_0000710001-mRNA-1">
    <property type="protein sequence ID" value="SMUV_0000710001-mRNA-1"/>
    <property type="gene ID" value="SMUV_0000710001"/>
</dbReference>
<name>A0A0N5AQX3_9BILA</name>
<dbReference type="GO" id="GO:0005886">
    <property type="term" value="C:plasma membrane"/>
    <property type="evidence" value="ECO:0007669"/>
    <property type="project" value="TreeGrafter"/>
</dbReference>
<evidence type="ECO:0000313" key="3">
    <source>
        <dbReference type="WBParaSite" id="SMUV_0000710001-mRNA-1"/>
    </source>
</evidence>
<dbReference type="InterPro" id="IPR051279">
    <property type="entry name" value="PP1-Reg/Actin-Interact_Protein"/>
</dbReference>
<dbReference type="PANTHER" id="PTHR24112">
    <property type="entry name" value="LEUCINE-RICH REPEAT, ISOFORM F-RELATED"/>
    <property type="match status" value="1"/>
</dbReference>
<dbReference type="GO" id="GO:0016477">
    <property type="term" value="P:cell migration"/>
    <property type="evidence" value="ECO:0007669"/>
    <property type="project" value="TreeGrafter"/>
</dbReference>